<evidence type="ECO:0000313" key="3">
    <source>
        <dbReference type="Proteomes" id="UP000002316"/>
    </source>
</evidence>
<evidence type="ECO:0000313" key="2">
    <source>
        <dbReference type="EMBL" id="CBH11102.1"/>
    </source>
</evidence>
<sequence length="106" mass="12229">MHAWTDWCAEVGRDGAWRDGKKKNTRKVRRKGESEVSCKAIRASCRFATMRVWCVVGCGDTLFSFLLFFCFTTTASAYHHHHSLSTHKLPLYLLLFNNNNNLSLLF</sequence>
<dbReference type="Proteomes" id="UP000002316">
    <property type="component" value="Chromosome 5"/>
</dbReference>
<proteinExistence type="predicted"/>
<accession>C9ZNX4</accession>
<keyword evidence="1" id="KW-0812">Transmembrane</keyword>
<organism evidence="2 3">
    <name type="scientific">Trypanosoma brucei gambiense (strain MHOM/CI/86/DAL972)</name>
    <dbReference type="NCBI Taxonomy" id="679716"/>
    <lineage>
        <taxon>Eukaryota</taxon>
        <taxon>Discoba</taxon>
        <taxon>Euglenozoa</taxon>
        <taxon>Kinetoplastea</taxon>
        <taxon>Metakinetoplastina</taxon>
        <taxon>Trypanosomatida</taxon>
        <taxon>Trypanosomatidae</taxon>
        <taxon>Trypanosoma</taxon>
    </lineage>
</organism>
<name>C9ZNX4_TRYB9</name>
<dbReference type="KEGG" id="tbg:TbgDal_V2400"/>
<protein>
    <submittedName>
        <fullName evidence="2">Uncharacterized protein</fullName>
    </submittedName>
</protein>
<keyword evidence="1" id="KW-0472">Membrane</keyword>
<dbReference type="RefSeq" id="XP_011773389.1">
    <property type="nucleotide sequence ID" value="XM_011775087.1"/>
</dbReference>
<dbReference type="EMBL" id="FN554968">
    <property type="protein sequence ID" value="CBH11102.1"/>
    <property type="molecule type" value="Genomic_DNA"/>
</dbReference>
<reference evidence="3" key="1">
    <citation type="journal article" date="2010" name="PLoS Negl. Trop. Dis.">
        <title>The genome sequence of Trypanosoma brucei gambiense, causative agent of chronic human african trypanosomiasis.</title>
        <authorList>
            <person name="Jackson A.P."/>
            <person name="Sanders M."/>
            <person name="Berry A."/>
            <person name="McQuillan J."/>
            <person name="Aslett M.A."/>
            <person name="Quail M.A."/>
            <person name="Chukualim B."/>
            <person name="Capewell P."/>
            <person name="MacLeod A."/>
            <person name="Melville S.E."/>
            <person name="Gibson W."/>
            <person name="Barry J.D."/>
            <person name="Berriman M."/>
            <person name="Hertz-Fowler C."/>
        </authorList>
    </citation>
    <scope>NUCLEOTIDE SEQUENCE [LARGE SCALE GENOMIC DNA]</scope>
    <source>
        <strain evidence="3">MHOM/CI/86/DAL972</strain>
    </source>
</reference>
<dbReference type="GeneID" id="23861227"/>
<feature type="transmembrane region" description="Helical" evidence="1">
    <location>
        <begin position="52"/>
        <end position="78"/>
    </location>
</feature>
<gene>
    <name evidence="2" type="ORF">TbgDal_V2400</name>
</gene>
<keyword evidence="1" id="KW-1133">Transmembrane helix</keyword>
<evidence type="ECO:0000256" key="1">
    <source>
        <dbReference type="SAM" id="Phobius"/>
    </source>
</evidence>
<dbReference type="AlphaFoldDB" id="C9ZNX4"/>